<dbReference type="AlphaFoldDB" id="A0A1H8C210"/>
<evidence type="ECO:0000313" key="2">
    <source>
        <dbReference type="Proteomes" id="UP000182719"/>
    </source>
</evidence>
<keyword evidence="2" id="KW-1185">Reference proteome</keyword>
<organism evidence="1 2">
    <name type="scientific">Stigmatella aurantiaca</name>
    <dbReference type="NCBI Taxonomy" id="41"/>
    <lineage>
        <taxon>Bacteria</taxon>
        <taxon>Pseudomonadati</taxon>
        <taxon>Myxococcota</taxon>
        <taxon>Myxococcia</taxon>
        <taxon>Myxococcales</taxon>
        <taxon>Cystobacterineae</taxon>
        <taxon>Archangiaceae</taxon>
        <taxon>Stigmatella</taxon>
    </lineage>
</organism>
<dbReference type="InterPro" id="IPR023476">
    <property type="entry name" value="Pep_tRNA_hydro_II_dom_sf"/>
</dbReference>
<accession>A0A1H8C210</accession>
<sequence>MPEPFTTKIALIVREDLAGWQKLNVAAFLASGVTASAPEALGESYEDAAGRRYSRMLGQPMLIFSASRAQLQDAHRVALERELAATVYVGAMFSTGHDEANREVFRKENPEDLDLVGLAVRGDRKQVDKAVKGLSLHK</sequence>
<evidence type="ECO:0000313" key="1">
    <source>
        <dbReference type="EMBL" id="SEM89022.1"/>
    </source>
</evidence>
<dbReference type="Pfam" id="PF09391">
    <property type="entry name" value="DUF2000"/>
    <property type="match status" value="1"/>
</dbReference>
<gene>
    <name evidence="1" type="ORF">SAMN05444354_12542</name>
</gene>
<reference evidence="2" key="1">
    <citation type="submission" date="2016-10" db="EMBL/GenBank/DDBJ databases">
        <authorList>
            <person name="Varghese N."/>
            <person name="Submissions S."/>
        </authorList>
    </citation>
    <scope>NUCLEOTIDE SEQUENCE [LARGE SCALE GENOMIC DNA]</scope>
    <source>
        <strain evidence="2">DSM 17044</strain>
    </source>
</reference>
<dbReference type="Proteomes" id="UP000182719">
    <property type="component" value="Unassembled WGS sequence"/>
</dbReference>
<name>A0A1H8C210_STIAU</name>
<evidence type="ECO:0008006" key="3">
    <source>
        <dbReference type="Google" id="ProtNLM"/>
    </source>
</evidence>
<dbReference type="InterPro" id="IPR018988">
    <property type="entry name" value="DUF2000"/>
</dbReference>
<dbReference type="RefSeq" id="WP_075010436.1">
    <property type="nucleotide sequence ID" value="NZ_FOAP01000025.1"/>
</dbReference>
<protein>
    <recommendedName>
        <fullName evidence="3">DUF2000 domain-containing protein</fullName>
    </recommendedName>
</protein>
<proteinExistence type="predicted"/>
<dbReference type="Gene3D" id="3.40.1490.10">
    <property type="entry name" value="Bit1"/>
    <property type="match status" value="1"/>
</dbReference>
<dbReference type="SUPFAM" id="SSF102462">
    <property type="entry name" value="Peptidyl-tRNA hydrolase II"/>
    <property type="match status" value="1"/>
</dbReference>
<dbReference type="OrthoDB" id="1684239at2"/>
<dbReference type="EMBL" id="FOAP01000025">
    <property type="protein sequence ID" value="SEM89022.1"/>
    <property type="molecule type" value="Genomic_DNA"/>
</dbReference>